<accession>A0A6L5QFP2</accession>
<comment type="caution">
    <text evidence="2">The sequence shown here is derived from an EMBL/GenBank/DDBJ whole genome shotgun (WGS) entry which is preliminary data.</text>
</comment>
<organism evidence="2 3">
    <name type="scientific">Duganella alba</name>
    <dbReference type="NCBI Taxonomy" id="2666081"/>
    <lineage>
        <taxon>Bacteria</taxon>
        <taxon>Pseudomonadati</taxon>
        <taxon>Pseudomonadota</taxon>
        <taxon>Betaproteobacteria</taxon>
        <taxon>Burkholderiales</taxon>
        <taxon>Oxalobacteraceae</taxon>
        <taxon>Telluria group</taxon>
        <taxon>Duganella</taxon>
    </lineage>
</organism>
<evidence type="ECO:0000313" key="3">
    <source>
        <dbReference type="Proteomes" id="UP000481037"/>
    </source>
</evidence>
<keyword evidence="1" id="KW-0472">Membrane</keyword>
<proteinExistence type="predicted"/>
<sequence length="178" mass="18716">MDQQKLRSLVFEKTGVKIDIDDPVFALVALNEAVLEDAVQRHVALIDAASQELAQQARLAGGVAAQAPSHKSAHDASNEIAPDHPPGYVPTPAAGPVRPIATQSPAVTPRELRLLGAAAGIALLSALIVLSGQAAFRKPAPALTAEQAQALQNADKMEKALQKLDPKLRAQLPVELQK</sequence>
<keyword evidence="3" id="KW-1185">Reference proteome</keyword>
<dbReference type="AlphaFoldDB" id="A0A6L5QFP2"/>
<gene>
    <name evidence="2" type="ORF">GJ697_12060</name>
</gene>
<evidence type="ECO:0000256" key="1">
    <source>
        <dbReference type="SAM" id="Phobius"/>
    </source>
</evidence>
<keyword evidence="1" id="KW-0812">Transmembrane</keyword>
<protein>
    <submittedName>
        <fullName evidence="2">Uncharacterized protein</fullName>
    </submittedName>
</protein>
<feature type="transmembrane region" description="Helical" evidence="1">
    <location>
        <begin position="114"/>
        <end position="136"/>
    </location>
</feature>
<evidence type="ECO:0000313" key="2">
    <source>
        <dbReference type="EMBL" id="MRX08574.1"/>
    </source>
</evidence>
<dbReference type="EMBL" id="WKJM01000008">
    <property type="protein sequence ID" value="MRX08574.1"/>
    <property type="molecule type" value="Genomic_DNA"/>
</dbReference>
<keyword evidence="1" id="KW-1133">Transmembrane helix</keyword>
<name>A0A6L5QFP2_9BURK</name>
<dbReference type="Proteomes" id="UP000481037">
    <property type="component" value="Unassembled WGS sequence"/>
</dbReference>
<dbReference type="RefSeq" id="WP_154364981.1">
    <property type="nucleotide sequence ID" value="NZ_WKJM01000008.1"/>
</dbReference>
<reference evidence="2 3" key="1">
    <citation type="submission" date="2019-11" db="EMBL/GenBank/DDBJ databases">
        <title>Novel species isolated from a subtropical stream in China.</title>
        <authorList>
            <person name="Lu H."/>
        </authorList>
    </citation>
    <scope>NUCLEOTIDE SEQUENCE [LARGE SCALE GENOMIC DNA]</scope>
    <source>
        <strain evidence="2 3">FT25W</strain>
    </source>
</reference>